<gene>
    <name evidence="2" type="ORF">SAMN06265348_11142</name>
</gene>
<dbReference type="SUPFAM" id="SSF55729">
    <property type="entry name" value="Acyl-CoA N-acyltransferases (Nat)"/>
    <property type="match status" value="1"/>
</dbReference>
<evidence type="ECO:0000313" key="2">
    <source>
        <dbReference type="EMBL" id="SMO93436.1"/>
    </source>
</evidence>
<dbReference type="InterPro" id="IPR016181">
    <property type="entry name" value="Acyl_CoA_acyltransferase"/>
</dbReference>
<dbReference type="Proteomes" id="UP000320300">
    <property type="component" value="Unassembled WGS sequence"/>
</dbReference>
<feature type="domain" description="N-acetyltransferase" evidence="1">
    <location>
        <begin position="3"/>
        <end position="170"/>
    </location>
</feature>
<dbReference type="OrthoDB" id="9796381at2"/>
<dbReference type="EMBL" id="FXTN01000011">
    <property type="protein sequence ID" value="SMO93436.1"/>
    <property type="molecule type" value="Genomic_DNA"/>
</dbReference>
<proteinExistence type="predicted"/>
<evidence type="ECO:0000313" key="3">
    <source>
        <dbReference type="Proteomes" id="UP000320300"/>
    </source>
</evidence>
<dbReference type="RefSeq" id="WP_142530029.1">
    <property type="nucleotide sequence ID" value="NZ_CBCSJO010000001.1"/>
</dbReference>
<evidence type="ECO:0000259" key="1">
    <source>
        <dbReference type="PROSITE" id="PS51186"/>
    </source>
</evidence>
<sequence length="170" mass="19394">MEYSFRKAVATEQDQIWEILQQGILRRKMDGSNQWQDGYPNPEVVKADIEKGQGFVLTFGETIVGYTAIIINDEPAYHDIEGQWLTNGDFVVYHRVAISEDFVGRGLSKKILQAIDEFALNNHIHSVRADTNHDNIAMLKTFEKMGYTYCGEVFFRGSARKAFEKVLPAL</sequence>
<dbReference type="AlphaFoldDB" id="A0A521FBC8"/>
<dbReference type="Gene3D" id="3.40.630.30">
    <property type="match status" value="1"/>
</dbReference>
<dbReference type="PROSITE" id="PS51186">
    <property type="entry name" value="GNAT"/>
    <property type="match status" value="1"/>
</dbReference>
<protein>
    <submittedName>
        <fullName evidence="2">L-amino acid N-acyltransferase YncA</fullName>
    </submittedName>
</protein>
<accession>A0A521FBC8</accession>
<keyword evidence="2" id="KW-0808">Transferase</keyword>
<keyword evidence="3" id="KW-1185">Reference proteome</keyword>
<dbReference type="Pfam" id="PF00583">
    <property type="entry name" value="Acetyltransf_1"/>
    <property type="match status" value="1"/>
</dbReference>
<reference evidence="2 3" key="1">
    <citation type="submission" date="2017-05" db="EMBL/GenBank/DDBJ databases">
        <authorList>
            <person name="Varghese N."/>
            <person name="Submissions S."/>
        </authorList>
    </citation>
    <scope>NUCLEOTIDE SEQUENCE [LARGE SCALE GENOMIC DNA]</scope>
    <source>
        <strain evidence="2 3">DSM 19036</strain>
    </source>
</reference>
<organism evidence="2 3">
    <name type="scientific">Pedobacter westerhofensis</name>
    <dbReference type="NCBI Taxonomy" id="425512"/>
    <lineage>
        <taxon>Bacteria</taxon>
        <taxon>Pseudomonadati</taxon>
        <taxon>Bacteroidota</taxon>
        <taxon>Sphingobacteriia</taxon>
        <taxon>Sphingobacteriales</taxon>
        <taxon>Sphingobacteriaceae</taxon>
        <taxon>Pedobacter</taxon>
    </lineage>
</organism>
<keyword evidence="2" id="KW-0012">Acyltransferase</keyword>
<dbReference type="InterPro" id="IPR000182">
    <property type="entry name" value="GNAT_dom"/>
</dbReference>
<dbReference type="GO" id="GO:0016747">
    <property type="term" value="F:acyltransferase activity, transferring groups other than amino-acyl groups"/>
    <property type="evidence" value="ECO:0007669"/>
    <property type="project" value="InterPro"/>
</dbReference>
<name>A0A521FBC8_9SPHI</name>